<dbReference type="GeneID" id="26900896"/>
<sequence length="1305" mass="141989">MMQSLFAHWAQLADAPSAAHVESTVRTLLESTSDTLLGAFLEALQVCRSSFGSLTPSSLMSHLSAVGSPTEAPLQHCSQVAESFHGSRHWHPCLSASAVKVCLQRVLPLLTTSMTTGNGSAKRQGNDSAGLNPAQRHRLQLCFQCQFPPSTDEHTRHDCAVLTMAVLKGAAFPALVAAYRYFVEEGLASVPVALRFLSNCGMCVPHVGQRGVSLSVYVAALAATAAAARPFTFQETQDLFVAPRTTVEPLLHARRTLLESGRELKQIEGGLVHVNAVLNVLGYAADVRAFYACRLPGQTSALRETPHSVMSCVLLRNAEAAVAALAELGLSRPEGWVFVPPTVVQCMEAVSRLVGERGTAAQVDALYVALIDFHNGALFASHYVELVLAGVCDRIRDLHHAVHKQPPVLHGKKTVDTASPPYTATPHEVLDRVIPVVRAALLYVGDELNADMILELVETALHVDSYATSLTAALVLAFRAWMDQSLCLQELLCRVDASTQNVPFLHYYALCYARDFCRAAVFDHLAVLWHVDSDAIWHRDARLSPSCQLWKCAACGRHNSDRYNYCLCSALRYSHVLCGTCGYAQDERLRQCLSCGTALLSTADLASAVARKAWQCRDCGARNPAKQTLLCFRCGQPTGPRFREGACRTNESGPVCLRKSFCDCHTADPTTPSDKWAKDEVSRQKRKEAAYAAAVGVCHACGRFKMDYAACHSAVWVCAGCQQRRSTLERICPSCPQVECLPHALCRESIEVRRVCRHCQHEEANPFTVVCSACGGSDDPFGREEEDTAAAVAVRAPSASLPISTEASLNSCANGGKSEASNISHWCFHCQHTQPWKEDASLLPACCDSCGAPCEERGRCVLRPRACGQCGEPLLSPYAGTAVCPHCAAYVEPVLQPAHHRHDHLGAAAVSDVVWWSAVTVRHTCEVIDGWCAQTARHAVEGAESRGAAVPPSPRSALTTTNAGTQATFLQRRPTFEKTLAHLLHEWTNTDSGLGAAAWLPMRMDVATVLGRSLNGLRSHVPFSLAARRLSALLKSILLHVDTRCGLAATGCRDAAVGRYAADTHFTAEELCHLCLGTHPAELCPFREDGGRWTCEECGIVNDNDDVGRYVCAGCLALRPVVQDSLVSTCWECHDCHRANVHFERYCMHCGLERSGWSAALLSTFPERANDTGEQEGTMANKTRGGEGEPNLSAADAEMQRSTASRDDEIPFTPARCHLCGLVYIEARCPLCQNHIPNVADAKGTVCEVRARHAFIQPFGTNRRQDRIFVDEALLQVSPLREGLEVHYTAELGELGRMQATYLRC</sequence>
<dbReference type="EMBL" id="LGTL01000001">
    <property type="protein sequence ID" value="KPA86431.1"/>
    <property type="molecule type" value="Genomic_DNA"/>
</dbReference>
<feature type="domain" description="RanBP2-type" evidence="5">
    <location>
        <begin position="1131"/>
        <end position="1150"/>
    </location>
</feature>
<evidence type="ECO:0000259" key="5">
    <source>
        <dbReference type="PROSITE" id="PS01358"/>
    </source>
</evidence>
<gene>
    <name evidence="6" type="ORF">ABB37_00599</name>
</gene>
<keyword evidence="2" id="KW-0863">Zinc-finger</keyword>
<dbReference type="VEuPathDB" id="TriTrypDB:LpyrH10_01_5990"/>
<dbReference type="RefSeq" id="XP_015664870.1">
    <property type="nucleotide sequence ID" value="XM_015796862.1"/>
</dbReference>
<evidence type="ECO:0000256" key="3">
    <source>
        <dbReference type="ARBA" id="ARBA00022833"/>
    </source>
</evidence>
<keyword evidence="1" id="KW-0479">Metal-binding</keyword>
<feature type="region of interest" description="Disordered" evidence="4">
    <location>
        <begin position="1169"/>
        <end position="1205"/>
    </location>
</feature>
<proteinExistence type="predicted"/>
<name>A0A0N0E0H0_LEPPY</name>
<dbReference type="EMBL" id="LGTL01000001">
    <property type="protein sequence ID" value="KPA86432.1"/>
    <property type="molecule type" value="Genomic_DNA"/>
</dbReference>
<evidence type="ECO:0000256" key="2">
    <source>
        <dbReference type="ARBA" id="ARBA00022771"/>
    </source>
</evidence>
<dbReference type="SMART" id="SM00547">
    <property type="entry name" value="ZnF_RBZ"/>
    <property type="match status" value="5"/>
</dbReference>
<dbReference type="OMA" id="HECLGTH"/>
<dbReference type="RefSeq" id="XP_015664871.1">
    <property type="nucleotide sequence ID" value="XM_015796863.1"/>
</dbReference>
<reference evidence="6 7" key="1">
    <citation type="submission" date="2015-07" db="EMBL/GenBank/DDBJ databases">
        <title>High-quality genome of monoxenous trypanosomatid Leptomonas pyrrhocoris.</title>
        <authorList>
            <person name="Flegontov P."/>
            <person name="Butenko A."/>
            <person name="Firsov S."/>
            <person name="Vlcek C."/>
            <person name="Logacheva M.D."/>
            <person name="Field M."/>
            <person name="Filatov D."/>
            <person name="Flegontova O."/>
            <person name="Gerasimov E."/>
            <person name="Jackson A.P."/>
            <person name="Kelly S."/>
            <person name="Opperdoes F."/>
            <person name="O'Reilly A."/>
            <person name="Votypka J."/>
            <person name="Yurchenko V."/>
            <person name="Lukes J."/>
        </authorList>
    </citation>
    <scope>NUCLEOTIDE SEQUENCE [LARGE SCALE GENOMIC DNA]</scope>
    <source>
        <strain evidence="6">H10</strain>
    </source>
</reference>
<keyword evidence="7" id="KW-1185">Reference proteome</keyword>
<dbReference type="InterPro" id="IPR001876">
    <property type="entry name" value="Znf_RanBP2"/>
</dbReference>
<dbReference type="Proteomes" id="UP000037923">
    <property type="component" value="Unassembled WGS sequence"/>
</dbReference>
<keyword evidence="3" id="KW-0862">Zinc</keyword>
<evidence type="ECO:0000256" key="4">
    <source>
        <dbReference type="SAM" id="MobiDB-lite"/>
    </source>
</evidence>
<organism evidence="6 7">
    <name type="scientific">Leptomonas pyrrhocoris</name>
    <name type="common">Firebug parasite</name>
    <dbReference type="NCBI Taxonomy" id="157538"/>
    <lineage>
        <taxon>Eukaryota</taxon>
        <taxon>Discoba</taxon>
        <taxon>Euglenozoa</taxon>
        <taxon>Kinetoplastea</taxon>
        <taxon>Metakinetoplastina</taxon>
        <taxon>Trypanosomatida</taxon>
        <taxon>Trypanosomatidae</taxon>
        <taxon>Leishmaniinae</taxon>
        <taxon>Leptomonas</taxon>
    </lineage>
</organism>
<protein>
    <recommendedName>
        <fullName evidence="5">RanBP2-type domain-containing protein</fullName>
    </recommendedName>
</protein>
<evidence type="ECO:0000313" key="7">
    <source>
        <dbReference type="Proteomes" id="UP000037923"/>
    </source>
</evidence>
<evidence type="ECO:0000256" key="1">
    <source>
        <dbReference type="ARBA" id="ARBA00022723"/>
    </source>
</evidence>
<dbReference type="PROSITE" id="PS01358">
    <property type="entry name" value="ZF_RANBP2_1"/>
    <property type="match status" value="1"/>
</dbReference>
<dbReference type="GO" id="GO:0008270">
    <property type="term" value="F:zinc ion binding"/>
    <property type="evidence" value="ECO:0007669"/>
    <property type="project" value="UniProtKB-KW"/>
</dbReference>
<accession>A0A0N0E0H0</accession>
<comment type="caution">
    <text evidence="6">The sequence shown here is derived from an EMBL/GenBank/DDBJ whole genome shotgun (WGS) entry which is preliminary data.</text>
</comment>
<dbReference type="OrthoDB" id="239739at2759"/>
<evidence type="ECO:0000313" key="6">
    <source>
        <dbReference type="EMBL" id="KPA86432.1"/>
    </source>
</evidence>